<comment type="caution">
    <text evidence="2">The sequence shown here is derived from an EMBL/GenBank/DDBJ whole genome shotgun (WGS) entry which is preliminary data.</text>
</comment>
<proteinExistence type="predicted"/>
<feature type="region of interest" description="Disordered" evidence="1">
    <location>
        <begin position="1"/>
        <end position="24"/>
    </location>
</feature>
<accession>A0ABN1W555</accession>
<organism evidence="2 3">
    <name type="scientific">Kitasatospora nipponensis</name>
    <dbReference type="NCBI Taxonomy" id="258049"/>
    <lineage>
        <taxon>Bacteria</taxon>
        <taxon>Bacillati</taxon>
        <taxon>Actinomycetota</taxon>
        <taxon>Actinomycetes</taxon>
        <taxon>Kitasatosporales</taxon>
        <taxon>Streptomycetaceae</taxon>
        <taxon>Kitasatospora</taxon>
    </lineage>
</organism>
<dbReference type="Proteomes" id="UP001500037">
    <property type="component" value="Unassembled WGS sequence"/>
</dbReference>
<protein>
    <submittedName>
        <fullName evidence="2">Uncharacterized protein</fullName>
    </submittedName>
</protein>
<reference evidence="2 3" key="1">
    <citation type="journal article" date="2019" name="Int. J. Syst. Evol. Microbiol.">
        <title>The Global Catalogue of Microorganisms (GCM) 10K type strain sequencing project: providing services to taxonomists for standard genome sequencing and annotation.</title>
        <authorList>
            <consortium name="The Broad Institute Genomics Platform"/>
            <consortium name="The Broad Institute Genome Sequencing Center for Infectious Disease"/>
            <person name="Wu L."/>
            <person name="Ma J."/>
        </authorList>
    </citation>
    <scope>NUCLEOTIDE SEQUENCE [LARGE SCALE GENOMIC DNA]</scope>
    <source>
        <strain evidence="2 3">JCM 13004</strain>
    </source>
</reference>
<evidence type="ECO:0000313" key="3">
    <source>
        <dbReference type="Proteomes" id="UP001500037"/>
    </source>
</evidence>
<name>A0ABN1W555_9ACTN</name>
<evidence type="ECO:0000313" key="2">
    <source>
        <dbReference type="EMBL" id="GAA1236178.1"/>
    </source>
</evidence>
<dbReference type="EMBL" id="BAAALF010000039">
    <property type="protein sequence ID" value="GAA1236178.1"/>
    <property type="molecule type" value="Genomic_DNA"/>
</dbReference>
<gene>
    <name evidence="2" type="ORF">GCM10009665_27950</name>
</gene>
<keyword evidence="3" id="KW-1185">Reference proteome</keyword>
<evidence type="ECO:0000256" key="1">
    <source>
        <dbReference type="SAM" id="MobiDB-lite"/>
    </source>
</evidence>
<sequence length="61" mass="6714">MRDAATPIGLRVTPGRTIAGDDAPRKPGPYEVINEFYHAKGVSVDVFFVNMVATHRSRGDR</sequence>